<feature type="compositionally biased region" description="Basic and acidic residues" evidence="1">
    <location>
        <begin position="38"/>
        <end position="47"/>
    </location>
</feature>
<dbReference type="EMBL" id="KI966435">
    <property type="protein sequence ID" value="EWC44704.1"/>
    <property type="molecule type" value="Genomic_DNA"/>
</dbReference>
<keyword evidence="3" id="KW-1185">Reference proteome</keyword>
<evidence type="ECO:0000256" key="1">
    <source>
        <dbReference type="SAM" id="MobiDB-lite"/>
    </source>
</evidence>
<evidence type="ECO:0000313" key="2">
    <source>
        <dbReference type="EMBL" id="EWC44704.1"/>
    </source>
</evidence>
<evidence type="ECO:0000313" key="3">
    <source>
        <dbReference type="Proteomes" id="UP000024837"/>
    </source>
</evidence>
<dbReference type="OrthoDB" id="5420596at2759"/>
<dbReference type="Proteomes" id="UP000024837">
    <property type="component" value="Unassembled WGS sequence"/>
</dbReference>
<reference evidence="2 3" key="1">
    <citation type="submission" date="2013-05" db="EMBL/GenBank/DDBJ databases">
        <title>Drechslerella stenobrocha genome reveals carnivorous origination and mechanical trapping mechanism of predatory fungi.</title>
        <authorList>
            <person name="Liu X."/>
            <person name="Zhang W."/>
            <person name="Liu K."/>
        </authorList>
    </citation>
    <scope>NUCLEOTIDE SEQUENCE [LARGE SCALE GENOMIC DNA]</scope>
    <source>
        <strain evidence="2 3">248</strain>
    </source>
</reference>
<protein>
    <submittedName>
        <fullName evidence="2">Uncharacterized protein</fullName>
    </submittedName>
</protein>
<gene>
    <name evidence="2" type="ORF">DRE_06482</name>
</gene>
<organism evidence="2 3">
    <name type="scientific">Drechslerella stenobrocha 248</name>
    <dbReference type="NCBI Taxonomy" id="1043628"/>
    <lineage>
        <taxon>Eukaryota</taxon>
        <taxon>Fungi</taxon>
        <taxon>Dikarya</taxon>
        <taxon>Ascomycota</taxon>
        <taxon>Pezizomycotina</taxon>
        <taxon>Orbiliomycetes</taxon>
        <taxon>Orbiliales</taxon>
        <taxon>Orbiliaceae</taxon>
        <taxon>Drechslerella</taxon>
    </lineage>
</organism>
<dbReference type="AlphaFoldDB" id="W7HNH3"/>
<feature type="compositionally biased region" description="Polar residues" evidence="1">
    <location>
        <begin position="432"/>
        <end position="448"/>
    </location>
</feature>
<feature type="region of interest" description="Disordered" evidence="1">
    <location>
        <begin position="431"/>
        <end position="463"/>
    </location>
</feature>
<feature type="region of interest" description="Disordered" evidence="1">
    <location>
        <begin position="28"/>
        <end position="67"/>
    </location>
</feature>
<sequence length="463" mass="53872">MEDVLDSLEHLSIISESLRKFELSELSTDISPLPDSPTPREIDEGRPTRPPPARLPPRLDADRSLDGGAHMASKSVLKDSLVYYENARKLYLQNKELKEQLLLANQPAGYESNVATAPQEGRQRVPKLDSQEDQFLDFIDQILKSINILLRRDNYGYDSNWRSMVRELDLDEGFFFLNILKTHQGGELYRFLMTTGRHLGEYRLMEAYRLSTSEELTRFRERHFGQFQTFPEASNWLKLWRDISRESRQCEIFVNELQEYRDNLIERRTNRHFARDDDERLEPPYKLYTPYIDDILKAAVDSDLPKDFFLGEIAARAERVTYMTDVISFFLHRGEMDNLWYRISDDIQSLRIIFRGCSNMDGFIRMKNSIETVRNLFFTVDWNTTLRDGSVGFTLKPDYAAKALRLSKIFSIKDEATRLSEFREMLHFEAESSGNNNTELQGGDNNNNTEDDSATVIARSGEA</sequence>
<name>W7HNH3_9PEZI</name>
<accession>W7HNH3</accession>
<proteinExistence type="predicted"/>
<dbReference type="HOGENOM" id="CLU_605533_0_0_1"/>